<dbReference type="PANTHER" id="PTHR10015">
    <property type="entry name" value="HEAT SHOCK TRANSCRIPTION FACTOR"/>
    <property type="match status" value="1"/>
</dbReference>
<feature type="region of interest" description="Disordered" evidence="5">
    <location>
        <begin position="260"/>
        <end position="291"/>
    </location>
</feature>
<dbReference type="SUPFAM" id="SSF46785">
    <property type="entry name" value="Winged helix' DNA-binding domain"/>
    <property type="match status" value="1"/>
</dbReference>
<evidence type="ECO:0000313" key="8">
    <source>
        <dbReference type="Proteomes" id="UP001530400"/>
    </source>
</evidence>
<name>A0ABD3MPJ1_9STRA</name>
<dbReference type="Pfam" id="PF00447">
    <property type="entry name" value="HSF_DNA-bind"/>
    <property type="match status" value="1"/>
</dbReference>
<evidence type="ECO:0000256" key="1">
    <source>
        <dbReference type="ARBA" id="ARBA00004123"/>
    </source>
</evidence>
<evidence type="ECO:0000256" key="3">
    <source>
        <dbReference type="ARBA" id="ARBA00023242"/>
    </source>
</evidence>
<organism evidence="7 8">
    <name type="scientific">Cyclotella atomus</name>
    <dbReference type="NCBI Taxonomy" id="382360"/>
    <lineage>
        <taxon>Eukaryota</taxon>
        <taxon>Sar</taxon>
        <taxon>Stramenopiles</taxon>
        <taxon>Ochrophyta</taxon>
        <taxon>Bacillariophyta</taxon>
        <taxon>Coscinodiscophyceae</taxon>
        <taxon>Thalassiosirophycidae</taxon>
        <taxon>Stephanodiscales</taxon>
        <taxon>Stephanodiscaceae</taxon>
        <taxon>Cyclotella</taxon>
    </lineage>
</organism>
<dbReference type="InterPro" id="IPR000232">
    <property type="entry name" value="HSF_DNA-bd"/>
</dbReference>
<evidence type="ECO:0000259" key="6">
    <source>
        <dbReference type="SMART" id="SM00415"/>
    </source>
</evidence>
<keyword evidence="8" id="KW-1185">Reference proteome</keyword>
<feature type="compositionally biased region" description="Polar residues" evidence="5">
    <location>
        <begin position="428"/>
        <end position="439"/>
    </location>
</feature>
<sequence>MSSNNSSKDADDTNNLDRDQPKEENALHRVVDNASSGISSLQSSSEGPDTTSEDAQGSSESSAYVDHSRDPRIEGHQIAPAHRRPNFLFAILSNESLSSAITWMPHGRSFKILNNASFSSQVLPVYYRHSNISSFLRQMSAYGFVRTKKTPINRETTYFNPWFLRGVPHLLGTIKRATKSSAAREVDEVKSITEYELARISDSRPLPSQMNPDDSSAIAAINASVAEEVLAASISFPNQNLRNISTFPIQHLSTLQSWNRGSNEATGTSSLSNDSGTNNQSSSAIQGPAQSQQIIWRPTDSTRAFLPSALSLQQSEPLNMQNVTAQPNLSTQNTNLQAALASLITQHISSQANHHTQVLQSIILACQQALENENAASAPHLQPAALPQPPALVSQPTQNQHLQNLLLAYQQTLNSQASSQPLPALVPQPSSSVPAQGQEDQNQSIQALITLLNLIVVLCQTQSTNDANA</sequence>
<dbReference type="InterPro" id="IPR036388">
    <property type="entry name" value="WH-like_DNA-bd_sf"/>
</dbReference>
<comment type="caution">
    <text evidence="7">The sequence shown here is derived from an EMBL/GenBank/DDBJ whole genome shotgun (WGS) entry which is preliminary data.</text>
</comment>
<evidence type="ECO:0000256" key="4">
    <source>
        <dbReference type="RuleBase" id="RU004020"/>
    </source>
</evidence>
<accession>A0ABD3MPJ1</accession>
<dbReference type="AlphaFoldDB" id="A0ABD3MPJ1"/>
<dbReference type="SMART" id="SM00415">
    <property type="entry name" value="HSF"/>
    <property type="match status" value="1"/>
</dbReference>
<evidence type="ECO:0000256" key="2">
    <source>
        <dbReference type="ARBA" id="ARBA00023125"/>
    </source>
</evidence>
<dbReference type="InterPro" id="IPR036390">
    <property type="entry name" value="WH_DNA-bd_sf"/>
</dbReference>
<dbReference type="PANTHER" id="PTHR10015:SF206">
    <property type="entry name" value="HSF-TYPE DNA-BINDING DOMAIN-CONTAINING PROTEIN"/>
    <property type="match status" value="1"/>
</dbReference>
<gene>
    <name evidence="7" type="ORF">ACHAWO_005895</name>
</gene>
<dbReference type="FunFam" id="1.10.10.10:FF:000479">
    <property type="entry name" value="Predicted protein"/>
    <property type="match status" value="1"/>
</dbReference>
<evidence type="ECO:0000256" key="5">
    <source>
        <dbReference type="SAM" id="MobiDB-lite"/>
    </source>
</evidence>
<feature type="region of interest" description="Disordered" evidence="5">
    <location>
        <begin position="418"/>
        <end position="439"/>
    </location>
</feature>
<dbReference type="Gene3D" id="1.10.10.10">
    <property type="entry name" value="Winged helix-like DNA-binding domain superfamily/Winged helix DNA-binding domain"/>
    <property type="match status" value="1"/>
</dbReference>
<evidence type="ECO:0000313" key="7">
    <source>
        <dbReference type="EMBL" id="KAL3765946.1"/>
    </source>
</evidence>
<dbReference type="GO" id="GO:0003677">
    <property type="term" value="F:DNA binding"/>
    <property type="evidence" value="ECO:0007669"/>
    <property type="project" value="UniProtKB-KW"/>
</dbReference>
<proteinExistence type="inferred from homology"/>
<dbReference type="PRINTS" id="PR00056">
    <property type="entry name" value="HSFDOMAIN"/>
</dbReference>
<feature type="compositionally biased region" description="Polar residues" evidence="5">
    <location>
        <begin position="46"/>
        <end position="62"/>
    </location>
</feature>
<feature type="compositionally biased region" description="Low complexity" evidence="5">
    <location>
        <begin position="35"/>
        <end position="45"/>
    </location>
</feature>
<feature type="compositionally biased region" description="Basic and acidic residues" evidence="5">
    <location>
        <begin position="8"/>
        <end position="31"/>
    </location>
</feature>
<dbReference type="Proteomes" id="UP001530400">
    <property type="component" value="Unassembled WGS sequence"/>
</dbReference>
<feature type="region of interest" description="Disordered" evidence="5">
    <location>
        <begin position="1"/>
        <end position="71"/>
    </location>
</feature>
<feature type="domain" description="HSF-type DNA-binding" evidence="6">
    <location>
        <begin position="83"/>
        <end position="177"/>
    </location>
</feature>
<reference evidence="7 8" key="1">
    <citation type="submission" date="2024-10" db="EMBL/GenBank/DDBJ databases">
        <title>Updated reference genomes for cyclostephanoid diatoms.</title>
        <authorList>
            <person name="Roberts W.R."/>
            <person name="Alverson A.J."/>
        </authorList>
    </citation>
    <scope>NUCLEOTIDE SEQUENCE [LARGE SCALE GENOMIC DNA]</scope>
    <source>
        <strain evidence="7 8">AJA010-31</strain>
    </source>
</reference>
<comment type="subcellular location">
    <subcellularLocation>
        <location evidence="1">Nucleus</location>
    </subcellularLocation>
</comment>
<keyword evidence="3" id="KW-0539">Nucleus</keyword>
<keyword evidence="2" id="KW-0238">DNA-binding</keyword>
<comment type="similarity">
    <text evidence="4">Belongs to the HSF family.</text>
</comment>
<dbReference type="EMBL" id="JALLPJ020001393">
    <property type="protein sequence ID" value="KAL3765946.1"/>
    <property type="molecule type" value="Genomic_DNA"/>
</dbReference>
<dbReference type="GO" id="GO:0005634">
    <property type="term" value="C:nucleus"/>
    <property type="evidence" value="ECO:0007669"/>
    <property type="project" value="UniProtKB-SubCell"/>
</dbReference>
<protein>
    <recommendedName>
        <fullName evidence="6">HSF-type DNA-binding domain-containing protein</fullName>
    </recommendedName>
</protein>